<keyword evidence="4" id="KW-0804">Transcription</keyword>
<feature type="domain" description="HTH lysR-type" evidence="5">
    <location>
        <begin position="1"/>
        <end position="58"/>
    </location>
</feature>
<dbReference type="Gene3D" id="1.10.10.10">
    <property type="entry name" value="Winged helix-like DNA-binding domain superfamily/Winged helix DNA-binding domain"/>
    <property type="match status" value="1"/>
</dbReference>
<keyword evidence="7" id="KW-1185">Reference proteome</keyword>
<keyword evidence="3" id="KW-0238">DNA-binding</keyword>
<dbReference type="Pfam" id="PF03466">
    <property type="entry name" value="LysR_substrate"/>
    <property type="match status" value="1"/>
</dbReference>
<dbReference type="EMBL" id="FOIT01000003">
    <property type="protein sequence ID" value="SEV99506.1"/>
    <property type="molecule type" value="Genomic_DNA"/>
</dbReference>
<dbReference type="OrthoDB" id="107670at2"/>
<keyword evidence="2" id="KW-0805">Transcription regulation</keyword>
<evidence type="ECO:0000259" key="5">
    <source>
        <dbReference type="PROSITE" id="PS50931"/>
    </source>
</evidence>
<dbReference type="RefSeq" id="WP_091474678.1">
    <property type="nucleotide sequence ID" value="NZ_FOIT01000003.1"/>
</dbReference>
<evidence type="ECO:0000256" key="1">
    <source>
        <dbReference type="ARBA" id="ARBA00009437"/>
    </source>
</evidence>
<protein>
    <submittedName>
        <fullName evidence="6">Transcriptional regulator, LysR family</fullName>
    </submittedName>
</protein>
<dbReference type="InterPro" id="IPR036388">
    <property type="entry name" value="WH-like_DNA-bd_sf"/>
</dbReference>
<dbReference type="InterPro" id="IPR036390">
    <property type="entry name" value="WH_DNA-bd_sf"/>
</dbReference>
<comment type="similarity">
    <text evidence="1">Belongs to the LysR transcriptional regulatory family.</text>
</comment>
<organism evidence="6 7">
    <name type="scientific">Aliicoccus persicus</name>
    <dbReference type="NCBI Taxonomy" id="930138"/>
    <lineage>
        <taxon>Bacteria</taxon>
        <taxon>Bacillati</taxon>
        <taxon>Bacillota</taxon>
        <taxon>Bacilli</taxon>
        <taxon>Bacillales</taxon>
        <taxon>Staphylococcaceae</taxon>
        <taxon>Aliicoccus</taxon>
    </lineage>
</organism>
<proteinExistence type="inferred from homology"/>
<dbReference type="SUPFAM" id="SSF46785">
    <property type="entry name" value="Winged helix' DNA-binding domain"/>
    <property type="match status" value="1"/>
</dbReference>
<dbReference type="GO" id="GO:0000976">
    <property type="term" value="F:transcription cis-regulatory region binding"/>
    <property type="evidence" value="ECO:0007669"/>
    <property type="project" value="TreeGrafter"/>
</dbReference>
<evidence type="ECO:0000256" key="3">
    <source>
        <dbReference type="ARBA" id="ARBA00023125"/>
    </source>
</evidence>
<reference evidence="6 7" key="1">
    <citation type="submission" date="2016-10" db="EMBL/GenBank/DDBJ databases">
        <authorList>
            <person name="Varghese N."/>
            <person name="Submissions S."/>
        </authorList>
    </citation>
    <scope>NUCLEOTIDE SEQUENCE [LARGE SCALE GENOMIC DNA]</scope>
    <source>
        <strain evidence="6 7">IBRC-M10081</strain>
    </source>
</reference>
<dbReference type="CDD" id="cd05466">
    <property type="entry name" value="PBP2_LTTR_substrate"/>
    <property type="match status" value="1"/>
</dbReference>
<dbReference type="Pfam" id="PF00126">
    <property type="entry name" value="HTH_1"/>
    <property type="match status" value="1"/>
</dbReference>
<dbReference type="PANTHER" id="PTHR30126">
    <property type="entry name" value="HTH-TYPE TRANSCRIPTIONAL REGULATOR"/>
    <property type="match status" value="1"/>
</dbReference>
<dbReference type="SUPFAM" id="SSF53850">
    <property type="entry name" value="Periplasmic binding protein-like II"/>
    <property type="match status" value="1"/>
</dbReference>
<gene>
    <name evidence="6" type="ORF">SAMN05192557_1117</name>
</gene>
<dbReference type="PANTHER" id="PTHR30126:SF78">
    <property type="entry name" value="HTH LYSR-TYPE DOMAIN-CONTAINING PROTEIN"/>
    <property type="match status" value="1"/>
</dbReference>
<evidence type="ECO:0000256" key="2">
    <source>
        <dbReference type="ARBA" id="ARBA00023015"/>
    </source>
</evidence>
<sequence>MKVDDHELLVALDQTKSLKSAADLLFISQPAVSQRLKSIEEDWGVQIFIRTKRFIHVTPEGERIIEHARRVVAGEKEIKEYLRSHKNEVSGNLSIGVSSIIGSTILPKIVRQFLLEYPDVNIKITVGSTPQIISKSNEYHVSIIRGTQISHKINERIKTDRHYFVSPIQQMDAHELSVIEFQADRLYLNEIEQFYVERYQERYDPQIKVDQMSTCKELLLEGIGVTILPEIATQDLSNEDFNIEEVLVRGEPLLRDTYLAYDETMLRLPQVNAFKSLVNTFVQQNNRKN</sequence>
<dbReference type="PRINTS" id="PR00039">
    <property type="entry name" value="HTHLYSR"/>
</dbReference>
<dbReference type="GO" id="GO:0003700">
    <property type="term" value="F:DNA-binding transcription factor activity"/>
    <property type="evidence" value="ECO:0007669"/>
    <property type="project" value="InterPro"/>
</dbReference>
<dbReference type="InterPro" id="IPR000847">
    <property type="entry name" value="LysR_HTH_N"/>
</dbReference>
<evidence type="ECO:0000256" key="4">
    <source>
        <dbReference type="ARBA" id="ARBA00023163"/>
    </source>
</evidence>
<dbReference type="Gene3D" id="3.40.190.290">
    <property type="match status" value="1"/>
</dbReference>
<name>A0A662Z5B4_9STAP</name>
<accession>A0A662Z5B4</accession>
<dbReference type="AlphaFoldDB" id="A0A662Z5B4"/>
<dbReference type="InterPro" id="IPR005119">
    <property type="entry name" value="LysR_subst-bd"/>
</dbReference>
<dbReference type="Proteomes" id="UP000243605">
    <property type="component" value="Unassembled WGS sequence"/>
</dbReference>
<dbReference type="PROSITE" id="PS50931">
    <property type="entry name" value="HTH_LYSR"/>
    <property type="match status" value="1"/>
</dbReference>
<evidence type="ECO:0000313" key="6">
    <source>
        <dbReference type="EMBL" id="SEV99506.1"/>
    </source>
</evidence>
<evidence type="ECO:0000313" key="7">
    <source>
        <dbReference type="Proteomes" id="UP000243605"/>
    </source>
</evidence>